<dbReference type="Pfam" id="PF00271">
    <property type="entry name" value="Helicase_C"/>
    <property type="match status" value="1"/>
</dbReference>
<dbReference type="Gene3D" id="4.10.860.10">
    <property type="entry name" value="UVR domain"/>
    <property type="match status" value="1"/>
</dbReference>
<comment type="subcellular location">
    <subcellularLocation>
        <location evidence="1">Cytoplasm</location>
    </subcellularLocation>
</comment>
<dbReference type="InterPro" id="IPR014001">
    <property type="entry name" value="Helicase_ATP-bd"/>
</dbReference>
<dbReference type="Pfam" id="PF02151">
    <property type="entry name" value="UVR"/>
    <property type="match status" value="1"/>
</dbReference>
<reference evidence="16" key="1">
    <citation type="journal article" date="2012" name="PLoS ONE">
        <title>Gene sets for utilization of primary and secondary nutrition supplies in the distal gut of endangered iberian lynx.</title>
        <authorList>
            <person name="Alcaide M."/>
            <person name="Messina E."/>
            <person name="Richter M."/>
            <person name="Bargiela R."/>
            <person name="Peplies J."/>
            <person name="Huws S.A."/>
            <person name="Newbold C.J."/>
            <person name="Golyshin P.N."/>
            <person name="Simon M.A."/>
            <person name="Lopez G."/>
            <person name="Yakimov M.M."/>
            <person name="Ferrer M."/>
        </authorList>
    </citation>
    <scope>NUCLEOTIDE SEQUENCE</scope>
</reference>
<dbReference type="InterPro" id="IPR004807">
    <property type="entry name" value="UvrB"/>
</dbReference>
<comment type="subunit">
    <text evidence="10">Forms a heterotetramer with UvrA during the search for lesions. Interacts with UvrC in an incision complex.</text>
</comment>
<evidence type="ECO:0000256" key="11">
    <source>
        <dbReference type="ARBA" id="ARBA00029504"/>
    </source>
</evidence>
<dbReference type="InterPro" id="IPR036876">
    <property type="entry name" value="UVR_dom_sf"/>
</dbReference>
<sequence length="678" mass="77393">MNFELTSAYKPTGDQPEAIAQLTEGVRQGVPAQTLLGVTGSGKTFTIANVIAQVNKPTLILSHNKTLAAQLYSEFKGFFPNNAVEYYVSYYDYYQPEAYLPNSDTYIEKDLAINEEIDKLRLAATSALLSGRKDVVVVSSVSCIYGMGNPSDFYKNVIEVERGRILDRNVFLRRLVDSLYVRNDIDLNRGNFRVKGDTVDIFLAYTDNLLRVTFWGDEIDGIEEVDPVTGVTIAPFEAYKIYPANLFMTTKEATLRAIHQIEDDLTKQVAYFKSIGKELEAKRLYERVTYDMEMIRELGHCSGIENYSRYFDGREAGTRPYCLLDFFPDDFLIVIDESHVSVPQISAMYGGDRARKENLVEYGFRLPAAMDNRPLKFEEFQQMAKQVIYVSATPADYELIQSEGIVVEQVIRPTGLLDPIIEVRPSLNQIDDLMEEIQQRIEQEERVLVTTLTKRMAEELTEYLLNNDIRCNYIHSDVDTLERVKIMDDLRQGVYDVLIGVNLLREGLDLPEVSLVAILDADKEGFLRSHRSLTQTAGRAARNVNGKVIMYADKITDSMRKTIDETNRRREKQLAYNEANGITPKQIRKARNLTVFNTGETETTETTKEKKAYIEPTHAPIAADPVMAYMSKEQMEKTIERTRKLMQEAAKKLEFIEAAQYRDELLKLEDILKGKWGE</sequence>
<dbReference type="InterPro" id="IPR006935">
    <property type="entry name" value="Helicase/UvrB_N"/>
</dbReference>
<feature type="domain" description="Helicase C-terminal" evidence="15">
    <location>
        <begin position="429"/>
        <end position="591"/>
    </location>
</feature>
<dbReference type="NCBIfam" id="NF003673">
    <property type="entry name" value="PRK05298.1"/>
    <property type="match status" value="1"/>
</dbReference>
<keyword evidence="3" id="KW-0963">Cytoplasm</keyword>
<dbReference type="InterPro" id="IPR001943">
    <property type="entry name" value="UVR_dom"/>
</dbReference>
<feature type="coiled-coil region" evidence="12">
    <location>
        <begin position="427"/>
        <end position="454"/>
    </location>
</feature>
<comment type="caution">
    <text evidence="16">The sequence shown here is derived from an EMBL/GenBank/DDBJ whole genome shotgun (WGS) entry which is preliminary data.</text>
</comment>
<evidence type="ECO:0000256" key="8">
    <source>
        <dbReference type="ARBA" id="ARBA00022881"/>
    </source>
</evidence>
<dbReference type="PANTHER" id="PTHR24029:SF0">
    <property type="entry name" value="UVRABC SYSTEM PROTEIN B"/>
    <property type="match status" value="1"/>
</dbReference>
<evidence type="ECO:0000259" key="13">
    <source>
        <dbReference type="PROSITE" id="PS50151"/>
    </source>
</evidence>
<name>J9BXR4_9ZZZZ</name>
<dbReference type="Pfam" id="PF04851">
    <property type="entry name" value="ResIII"/>
    <property type="match status" value="1"/>
</dbReference>
<dbReference type="GO" id="GO:0004519">
    <property type="term" value="F:endonuclease activity"/>
    <property type="evidence" value="ECO:0007669"/>
    <property type="project" value="UniProtKB-KW"/>
</dbReference>
<dbReference type="Gene3D" id="3.40.50.300">
    <property type="entry name" value="P-loop containing nucleotide triphosphate hydrolases"/>
    <property type="match status" value="3"/>
</dbReference>
<dbReference type="InterPro" id="IPR024759">
    <property type="entry name" value="UvrB_YAD/RRR_dom"/>
</dbReference>
<dbReference type="GO" id="GO:0016887">
    <property type="term" value="F:ATP hydrolysis activity"/>
    <property type="evidence" value="ECO:0007669"/>
    <property type="project" value="InterPro"/>
</dbReference>
<keyword evidence="7" id="KW-0067">ATP-binding</keyword>
<dbReference type="PANTHER" id="PTHR24029">
    <property type="entry name" value="UVRABC SYSTEM PROTEIN B"/>
    <property type="match status" value="1"/>
</dbReference>
<evidence type="ECO:0000256" key="7">
    <source>
        <dbReference type="ARBA" id="ARBA00022840"/>
    </source>
</evidence>
<keyword evidence="5" id="KW-0227">DNA damage</keyword>
<dbReference type="InterPro" id="IPR027417">
    <property type="entry name" value="P-loop_NTPase"/>
</dbReference>
<dbReference type="SUPFAM" id="SSF52540">
    <property type="entry name" value="P-loop containing nucleoside triphosphate hydrolases"/>
    <property type="match status" value="2"/>
</dbReference>
<evidence type="ECO:0000256" key="3">
    <source>
        <dbReference type="ARBA" id="ARBA00022490"/>
    </source>
</evidence>
<evidence type="ECO:0000259" key="14">
    <source>
        <dbReference type="PROSITE" id="PS51192"/>
    </source>
</evidence>
<evidence type="ECO:0000256" key="2">
    <source>
        <dbReference type="ARBA" id="ARBA00008533"/>
    </source>
</evidence>
<protein>
    <recommendedName>
        <fullName evidence="11">UvrABC system protein B</fullName>
    </recommendedName>
</protein>
<accession>J9BXR4</accession>
<evidence type="ECO:0000256" key="6">
    <source>
        <dbReference type="ARBA" id="ARBA00022769"/>
    </source>
</evidence>
<dbReference type="EMBL" id="AMCI01007587">
    <property type="protein sequence ID" value="EJW92360.1"/>
    <property type="molecule type" value="Genomic_DNA"/>
</dbReference>
<dbReference type="AlphaFoldDB" id="J9BXR4"/>
<dbReference type="Pfam" id="PF12344">
    <property type="entry name" value="UvrB"/>
    <property type="match status" value="1"/>
</dbReference>
<keyword evidence="16" id="KW-0540">Nuclease</keyword>
<dbReference type="PROSITE" id="PS50151">
    <property type="entry name" value="UVR"/>
    <property type="match status" value="1"/>
</dbReference>
<dbReference type="GO" id="GO:0009380">
    <property type="term" value="C:excinuclease repair complex"/>
    <property type="evidence" value="ECO:0007669"/>
    <property type="project" value="InterPro"/>
</dbReference>
<proteinExistence type="inferred from homology"/>
<keyword evidence="12" id="KW-0175">Coiled coil</keyword>
<dbReference type="PROSITE" id="PS51192">
    <property type="entry name" value="HELICASE_ATP_BIND_1"/>
    <property type="match status" value="1"/>
</dbReference>
<feature type="domain" description="UVR" evidence="13">
    <location>
        <begin position="636"/>
        <end position="671"/>
    </location>
</feature>
<organism evidence="16">
    <name type="scientific">gut metagenome</name>
    <dbReference type="NCBI Taxonomy" id="749906"/>
    <lineage>
        <taxon>unclassified sequences</taxon>
        <taxon>metagenomes</taxon>
        <taxon>organismal metagenomes</taxon>
    </lineage>
</organism>
<keyword evidence="9" id="KW-0234">DNA repair</keyword>
<evidence type="ECO:0000313" key="16">
    <source>
        <dbReference type="EMBL" id="EJW92360.1"/>
    </source>
</evidence>
<dbReference type="SMART" id="SM00487">
    <property type="entry name" value="DEXDc"/>
    <property type="match status" value="1"/>
</dbReference>
<dbReference type="PROSITE" id="PS51194">
    <property type="entry name" value="HELICASE_CTER"/>
    <property type="match status" value="1"/>
</dbReference>
<dbReference type="SMART" id="SM00490">
    <property type="entry name" value="HELICc"/>
    <property type="match status" value="1"/>
</dbReference>
<dbReference type="NCBIfam" id="TIGR00631">
    <property type="entry name" value="uvrb"/>
    <property type="match status" value="1"/>
</dbReference>
<dbReference type="InterPro" id="IPR041471">
    <property type="entry name" value="UvrB_inter"/>
</dbReference>
<keyword evidence="16" id="KW-0255">Endonuclease</keyword>
<dbReference type="CDD" id="cd17916">
    <property type="entry name" value="DEXHc_UvrB"/>
    <property type="match status" value="1"/>
</dbReference>
<evidence type="ECO:0000256" key="9">
    <source>
        <dbReference type="ARBA" id="ARBA00023204"/>
    </source>
</evidence>
<evidence type="ECO:0000256" key="10">
    <source>
        <dbReference type="ARBA" id="ARBA00026033"/>
    </source>
</evidence>
<dbReference type="GO" id="GO:0005737">
    <property type="term" value="C:cytoplasm"/>
    <property type="evidence" value="ECO:0007669"/>
    <property type="project" value="UniProtKB-SubCell"/>
</dbReference>
<dbReference type="GO" id="GO:0003677">
    <property type="term" value="F:DNA binding"/>
    <property type="evidence" value="ECO:0007669"/>
    <property type="project" value="InterPro"/>
</dbReference>
<dbReference type="CDD" id="cd18790">
    <property type="entry name" value="SF2_C_UvrB"/>
    <property type="match status" value="1"/>
</dbReference>
<dbReference type="InterPro" id="IPR001650">
    <property type="entry name" value="Helicase_C-like"/>
</dbReference>
<feature type="domain" description="Helicase ATP-binding" evidence="14">
    <location>
        <begin position="24"/>
        <end position="148"/>
    </location>
</feature>
<dbReference type="Pfam" id="PF17757">
    <property type="entry name" value="UvrB_inter"/>
    <property type="match status" value="1"/>
</dbReference>
<evidence type="ECO:0000256" key="12">
    <source>
        <dbReference type="SAM" id="Coils"/>
    </source>
</evidence>
<evidence type="ECO:0000259" key="15">
    <source>
        <dbReference type="PROSITE" id="PS51194"/>
    </source>
</evidence>
<evidence type="ECO:0000256" key="5">
    <source>
        <dbReference type="ARBA" id="ARBA00022763"/>
    </source>
</evidence>
<dbReference type="GO" id="GO:0005524">
    <property type="term" value="F:ATP binding"/>
    <property type="evidence" value="ECO:0007669"/>
    <property type="project" value="UniProtKB-KW"/>
</dbReference>
<keyword evidence="8" id="KW-0267">Excision nuclease</keyword>
<keyword evidence="6" id="KW-0228">DNA excision</keyword>
<keyword evidence="4" id="KW-0547">Nucleotide-binding</keyword>
<evidence type="ECO:0000256" key="1">
    <source>
        <dbReference type="ARBA" id="ARBA00004496"/>
    </source>
</evidence>
<gene>
    <name evidence="16" type="ORF">EVA_19532</name>
</gene>
<dbReference type="GO" id="GO:0006289">
    <property type="term" value="P:nucleotide-excision repair"/>
    <property type="evidence" value="ECO:0007669"/>
    <property type="project" value="InterPro"/>
</dbReference>
<dbReference type="SUPFAM" id="SSF46600">
    <property type="entry name" value="C-terminal UvrC-binding domain of UvrB"/>
    <property type="match status" value="1"/>
</dbReference>
<keyword evidence="16" id="KW-0378">Hydrolase</keyword>
<feature type="coiled-coil region" evidence="12">
    <location>
        <begin position="632"/>
        <end position="659"/>
    </location>
</feature>
<evidence type="ECO:0000256" key="4">
    <source>
        <dbReference type="ARBA" id="ARBA00022741"/>
    </source>
</evidence>
<comment type="similarity">
    <text evidence="2">Belongs to the UvrB family.</text>
</comment>
<dbReference type="HAMAP" id="MF_00204">
    <property type="entry name" value="UvrB"/>
    <property type="match status" value="1"/>
</dbReference>